<feature type="compositionally biased region" description="Low complexity" evidence="1">
    <location>
        <begin position="644"/>
        <end position="654"/>
    </location>
</feature>
<evidence type="ECO:0000313" key="3">
    <source>
        <dbReference type="Proteomes" id="UP000728185"/>
    </source>
</evidence>
<feature type="region of interest" description="Disordered" evidence="1">
    <location>
        <begin position="1"/>
        <end position="20"/>
    </location>
</feature>
<feature type="compositionally biased region" description="Polar residues" evidence="1">
    <location>
        <begin position="1"/>
        <end position="11"/>
    </location>
</feature>
<feature type="compositionally biased region" description="Basic and acidic residues" evidence="1">
    <location>
        <begin position="1044"/>
        <end position="1065"/>
    </location>
</feature>
<feature type="compositionally biased region" description="Polar residues" evidence="1">
    <location>
        <begin position="552"/>
        <end position="566"/>
    </location>
</feature>
<feature type="compositionally biased region" description="Basic and acidic residues" evidence="1">
    <location>
        <begin position="1755"/>
        <end position="1767"/>
    </location>
</feature>
<dbReference type="EMBL" id="LUCM01001284">
    <property type="protein sequence ID" value="KAA0199164.1"/>
    <property type="molecule type" value="Genomic_DNA"/>
</dbReference>
<proteinExistence type="predicted"/>
<feature type="region of interest" description="Disordered" evidence="1">
    <location>
        <begin position="972"/>
        <end position="1001"/>
    </location>
</feature>
<accession>A0A8E0VNJ5</accession>
<feature type="compositionally biased region" description="Polar residues" evidence="1">
    <location>
        <begin position="1203"/>
        <end position="1219"/>
    </location>
</feature>
<feature type="region of interest" description="Disordered" evidence="1">
    <location>
        <begin position="734"/>
        <end position="773"/>
    </location>
</feature>
<evidence type="ECO:0000256" key="1">
    <source>
        <dbReference type="SAM" id="MobiDB-lite"/>
    </source>
</evidence>
<dbReference type="Proteomes" id="UP000728185">
    <property type="component" value="Unassembled WGS sequence"/>
</dbReference>
<feature type="compositionally biased region" description="Polar residues" evidence="1">
    <location>
        <begin position="448"/>
        <end position="479"/>
    </location>
</feature>
<feature type="region of interest" description="Disordered" evidence="1">
    <location>
        <begin position="1529"/>
        <end position="1550"/>
    </location>
</feature>
<feature type="compositionally biased region" description="Low complexity" evidence="1">
    <location>
        <begin position="2001"/>
        <end position="2015"/>
    </location>
</feature>
<name>A0A8E0VNJ5_9TREM</name>
<protein>
    <recommendedName>
        <fullName evidence="4">Microtubule-associated protein futsch</fullName>
    </recommendedName>
</protein>
<feature type="region of interest" description="Disordered" evidence="1">
    <location>
        <begin position="1171"/>
        <end position="1289"/>
    </location>
</feature>
<feature type="compositionally biased region" description="Polar residues" evidence="1">
    <location>
        <begin position="977"/>
        <end position="993"/>
    </location>
</feature>
<feature type="region of interest" description="Disordered" evidence="1">
    <location>
        <begin position="902"/>
        <end position="938"/>
    </location>
</feature>
<feature type="compositionally biased region" description="Basic and acidic residues" evidence="1">
    <location>
        <begin position="738"/>
        <end position="747"/>
    </location>
</feature>
<feature type="region of interest" description="Disordered" evidence="1">
    <location>
        <begin position="1746"/>
        <end position="1767"/>
    </location>
</feature>
<gene>
    <name evidence="2" type="ORF">FBUS_08095</name>
</gene>
<feature type="region of interest" description="Disordered" evidence="1">
    <location>
        <begin position="443"/>
        <end position="691"/>
    </location>
</feature>
<keyword evidence="3" id="KW-1185">Reference proteome</keyword>
<feature type="region of interest" description="Disordered" evidence="1">
    <location>
        <begin position="1679"/>
        <end position="1701"/>
    </location>
</feature>
<sequence>MGLARQTGSDGSRTRTSRERIVSTPNNVGLCISNGNSAAKNHLIRVQFNPTVEQFRTALREAFAYALNTGRTSESDPSVDGRVSVIYTGQVIAHTGEWLLADSALAGHQVHSWLDSQAAMAWWPQLDKYPNIGDKLHVHLVVPVAGPGSSWSLDKPGHSHSILTHVDVRLVQLNLHVEGSWRFGGKPVVNNPANTESYDGIQSFVQQTIHKHPLTILNLVSNDPALGCALSAQRPALYVFPGSGLGSQGCGLFSLQGFTMLLGGSYTAGSFPNWWSMVRNLPKLDAVLIPDWSAPNLLTHRFMAQLVDAGVQGSNIIGEVLIPPSVTNTSSNESASELALAPPTGMQGNMSQSPWAANSLSSEALPPSMVLYSKLGWGELRLQPLAQRAGLVLLWKAMSPSHQNHVAPLRIVLPATQLHGATPVQGLIRLLKSMGSVSQLECRVSGTGKVTSSTMKSAKPNSATARPPSMSTRPNGSNQARAGAPPARPQTAPRLTSAANKTTVGTIPAPKKPSSTMTTNAKRPASATTPASAPKRSTNVTTNKDVVDHSKLSSTTHSVPKSTPNGVLTKPSPPSKSAPRATDKTTPTAAKSSAQKPKSPSTADRLAAHANLVASKQTPHKAPVAISEKKSAVATKKPSPPATKPAATAAVKAKSPIREISEPKSPSVPQDEPEISAKTKPAETAQVATDEALQESMELAAVDPLMSGWRSMEQSLVVGAPTSGAPVQQEELGQEVKAGQDHWERQPEVSVLSDVSKSPEFSSDAHVEPEALTHPQDLYKVHKFERFNEADEADFVDETQTQSSMDQEPEDLVQDHTMSMFEQPVVAVSAECTASAPSAVGDIGMDEEKEVTEHETDQVEEHEGFDSVELGKEIPSILSSAPPMDDHVFDKEDNQINGIAAARSRPPAHLGLEDEDEQESEDIPIVESPAPKAFSPIPIVTKTPEYLEDTDEAHRQLHDAGKLNSEYDGYEVIAPTPESSGWNQENNELSDTSSFERHEEDAAAATAVALDGRTDLSFEGMPQMPSPGDYDGTTLKLTENLSPKGEEHLSDSLDAHEFPHADRSSMETQGDTDGVHGEAVVSEVTRQICEEEAFSETDKYSREALDEHVHNNFGFLSSELHPASMKIPSDSLDEHGFANVTSSTLDQEHELDQYLPEEDKDLIHGDNEKLAEFSKSTDHEEYHRTITREEEPEAEHEEPNAEFQSDSYEIQPQDQQHSVSLIPESMVPPLKEDNVPPFAAEPALESHTTTAEPDANLEEAENEPLNTHQDYLDKSPDDFDDHAIGSHQPDSEVLLIDKQQPISPSEAVFPEPEEWSQVPGPQDGLVPATEGFSSHETDQDEKQFVQEVDYLQHEIDSGAEGELGESGFQHTESDVLHTTNVEETHELFAQKTAAHPGQSSDVEDEVTTTCQQNWSHSPSDGFSTAPAYLIEDEQSIEAQMRLKLQQEAEKLSPNLGVYCPSEELEVESARALHDDSDSSDVKEDMGTEMWIKGNQPLGHEGFGSPLSPDALGTRSMHPVVDATHGDQESIEHFEETDTVSGPSKPSYSEGEAAELADSLGAETHSNVMACLADSLEQEAADGTQFMHSATGMVADSTTAAAEQAVSSSTQPMERESLVNDEFEHEEEVGQEFVSRQFAGHDGAHGTLSIQADSTTMDNSEQQKPMFTAQVPIGFDQLLDGTEGGSDHFVQIGSPESHTSMDSVVPQLPQVNAAEDVDGEDHELMAHPDEQPDGDFGHSMNVHEDNVASRPVTEASDAHTTSDEHHMSDRLAHDKLESTECEHPEDMLPTSAYPGVTEIGFIGYGHQISENGQAVMPSSDGTHLVESQGDKPINGVHSSDHSDLPSPGAEEYSNGTAPDFRPYPDEEADSNDQLHSSERLKMMPEWTHGSQGHPDANWSPTTEAWPYKTGVIPDQYNSDDVDADPHNVPYPMHGSEFLSFPSGTNPFETATMDTTTATNEPALPSGVPADHQAAVSDHSPLASPQPDGFNPLQSWGQPQGLPTPTLPATAPRATSAVSGPTTPATLPPGSPVFMDLISVPGYLVQVPQSMAVEFFARVRARTYVLSGDALHPMIGEALIEGKSKWGPNDVELLLRHASNTDEDSGICILPTDEPYEWGCWLRTPCGRINRDTGETRLQAAGFKVLPAASCCDIEFSAGSVNVRCEGVRVEF</sequence>
<evidence type="ECO:0008006" key="4">
    <source>
        <dbReference type="Google" id="ProtNLM"/>
    </source>
</evidence>
<feature type="compositionally biased region" description="Low complexity" evidence="1">
    <location>
        <begin position="521"/>
        <end position="538"/>
    </location>
</feature>
<reference evidence="2" key="1">
    <citation type="submission" date="2019-05" db="EMBL/GenBank/DDBJ databases">
        <title>Annotation for the trematode Fasciolopsis buski.</title>
        <authorList>
            <person name="Choi Y.-J."/>
        </authorList>
    </citation>
    <scope>NUCLEOTIDE SEQUENCE</scope>
    <source>
        <strain evidence="2">HT</strain>
        <tissue evidence="2">Whole worm</tissue>
    </source>
</reference>
<organism evidence="2 3">
    <name type="scientific">Fasciolopsis buskii</name>
    <dbReference type="NCBI Taxonomy" id="27845"/>
    <lineage>
        <taxon>Eukaryota</taxon>
        <taxon>Metazoa</taxon>
        <taxon>Spiralia</taxon>
        <taxon>Lophotrochozoa</taxon>
        <taxon>Platyhelminthes</taxon>
        <taxon>Trematoda</taxon>
        <taxon>Digenea</taxon>
        <taxon>Plagiorchiida</taxon>
        <taxon>Echinostomata</taxon>
        <taxon>Echinostomatoidea</taxon>
        <taxon>Fasciolidae</taxon>
        <taxon>Fasciolopsis</taxon>
    </lineage>
</organism>
<feature type="region of interest" description="Disordered" evidence="1">
    <location>
        <begin position="1016"/>
        <end position="1100"/>
    </location>
</feature>
<feature type="region of interest" description="Disordered" evidence="1">
    <location>
        <begin position="1306"/>
        <end position="1339"/>
    </location>
</feature>
<feature type="compositionally biased region" description="Acidic residues" evidence="1">
    <location>
        <begin position="913"/>
        <end position="924"/>
    </location>
</feature>
<feature type="compositionally biased region" description="Basic and acidic residues" evidence="1">
    <location>
        <begin position="1270"/>
        <end position="1284"/>
    </location>
</feature>
<feature type="compositionally biased region" description="Low complexity" evidence="1">
    <location>
        <begin position="587"/>
        <end position="603"/>
    </location>
</feature>
<evidence type="ECO:0000313" key="2">
    <source>
        <dbReference type="EMBL" id="KAA0199164.1"/>
    </source>
</evidence>
<feature type="compositionally biased region" description="Basic and acidic residues" evidence="1">
    <location>
        <begin position="763"/>
        <end position="773"/>
    </location>
</feature>
<feature type="region of interest" description="Disordered" evidence="1">
    <location>
        <begin position="837"/>
        <end position="864"/>
    </location>
</feature>
<feature type="region of interest" description="Disordered" evidence="1">
    <location>
        <begin position="791"/>
        <end position="811"/>
    </location>
</feature>
<feature type="compositionally biased region" description="Basic and acidic residues" evidence="1">
    <location>
        <begin position="1171"/>
        <end position="1189"/>
    </location>
</feature>
<dbReference type="OrthoDB" id="5371837at2759"/>
<feature type="region of interest" description="Disordered" evidence="1">
    <location>
        <begin position="1811"/>
        <end position="1873"/>
    </location>
</feature>
<feature type="compositionally biased region" description="Basic and acidic residues" evidence="1">
    <location>
        <begin position="851"/>
        <end position="864"/>
    </location>
</feature>
<feature type="region of interest" description="Disordered" evidence="1">
    <location>
        <begin position="1955"/>
        <end position="2022"/>
    </location>
</feature>
<feature type="compositionally biased region" description="Low complexity" evidence="1">
    <location>
        <begin position="480"/>
        <end position="494"/>
    </location>
</feature>
<comment type="caution">
    <text evidence="2">The sequence shown here is derived from an EMBL/GenBank/DDBJ whole genome shotgun (WGS) entry which is preliminary data.</text>
</comment>